<dbReference type="InterPro" id="IPR036514">
    <property type="entry name" value="SGNH_hydro_sf"/>
</dbReference>
<proteinExistence type="predicted"/>
<gene>
    <name evidence="3" type="ORF">HC175_02405</name>
</gene>
<name>A0ABX1CY73_9FLAO</name>
<dbReference type="CDD" id="cd01832">
    <property type="entry name" value="SGNH_hydrolase_like_1"/>
    <property type="match status" value="1"/>
</dbReference>
<dbReference type="GO" id="GO:0016787">
    <property type="term" value="F:hydrolase activity"/>
    <property type="evidence" value="ECO:0007669"/>
    <property type="project" value="UniProtKB-KW"/>
</dbReference>
<feature type="domain" description="SGNH hydrolase-type esterase" evidence="2">
    <location>
        <begin position="38"/>
        <end position="215"/>
    </location>
</feature>
<evidence type="ECO:0000313" key="3">
    <source>
        <dbReference type="EMBL" id="NJW51763.1"/>
    </source>
</evidence>
<accession>A0ABX1CY73</accession>
<reference evidence="3 4" key="1">
    <citation type="submission" date="2020-03" db="EMBL/GenBank/DDBJ databases">
        <title>Salinimicrobium sp. nov, isolated from SCS.</title>
        <authorList>
            <person name="Cao W.R."/>
        </authorList>
    </citation>
    <scope>NUCLEOTIDE SEQUENCE [LARGE SCALE GENOMIC DNA]</scope>
    <source>
        <strain evidence="4">J15B91</strain>
    </source>
</reference>
<feature type="signal peptide" evidence="1">
    <location>
        <begin position="1"/>
        <end position="20"/>
    </location>
</feature>
<dbReference type="PANTHER" id="PTHR30383">
    <property type="entry name" value="THIOESTERASE 1/PROTEASE 1/LYSOPHOSPHOLIPASE L1"/>
    <property type="match status" value="1"/>
</dbReference>
<dbReference type="Gene3D" id="3.40.50.1110">
    <property type="entry name" value="SGNH hydrolase"/>
    <property type="match status" value="1"/>
</dbReference>
<keyword evidence="3" id="KW-0378">Hydrolase</keyword>
<dbReference type="PANTHER" id="PTHR30383:SF5">
    <property type="entry name" value="SGNH HYDROLASE-TYPE ESTERASE DOMAIN-CONTAINING PROTEIN"/>
    <property type="match status" value="1"/>
</dbReference>
<protein>
    <submittedName>
        <fullName evidence="3">SGNH/GDSL hydrolase family protein</fullName>
    </submittedName>
</protein>
<sequence>MKKMLLPCLVLLLLMTGCKETEPENITVVEEDTFRYLALGDSYTIGESVAPAMRWPVQLVDSLRKTDVKIEDPRIIATTGWTTQDLLKAMDDQLNNEKFDLVSVLIGVNNQYQGKSLTAYEQDLHEIFERAIARSEEGAAGVFAVSIPDYGATPFGASREEEIGKEIDEFNEVFKKIASEYNIEYFNITPISRRAKEEPELVAEDGLHPSGEMYKQWVDLIFNDVKAILAPKD</sequence>
<comment type="caution">
    <text evidence="3">The sequence shown here is derived from an EMBL/GenBank/DDBJ whole genome shotgun (WGS) entry which is preliminary data.</text>
</comment>
<dbReference type="EMBL" id="JAAVJR010000001">
    <property type="protein sequence ID" value="NJW51763.1"/>
    <property type="molecule type" value="Genomic_DNA"/>
</dbReference>
<evidence type="ECO:0000256" key="1">
    <source>
        <dbReference type="SAM" id="SignalP"/>
    </source>
</evidence>
<organism evidence="3 4">
    <name type="scientific">Salinimicrobium oceani</name>
    <dbReference type="NCBI Taxonomy" id="2722702"/>
    <lineage>
        <taxon>Bacteria</taxon>
        <taxon>Pseudomonadati</taxon>
        <taxon>Bacteroidota</taxon>
        <taxon>Flavobacteriia</taxon>
        <taxon>Flavobacteriales</taxon>
        <taxon>Flavobacteriaceae</taxon>
        <taxon>Salinimicrobium</taxon>
    </lineage>
</organism>
<feature type="chain" id="PRO_5046128689" evidence="1">
    <location>
        <begin position="21"/>
        <end position="233"/>
    </location>
</feature>
<dbReference type="Proteomes" id="UP000703674">
    <property type="component" value="Unassembled WGS sequence"/>
</dbReference>
<evidence type="ECO:0000313" key="4">
    <source>
        <dbReference type="Proteomes" id="UP000703674"/>
    </source>
</evidence>
<dbReference type="RefSeq" id="WP_168136905.1">
    <property type="nucleotide sequence ID" value="NZ_JAAVJR010000001.1"/>
</dbReference>
<keyword evidence="4" id="KW-1185">Reference proteome</keyword>
<dbReference type="InterPro" id="IPR013830">
    <property type="entry name" value="SGNH_hydro"/>
</dbReference>
<dbReference type="InterPro" id="IPR051532">
    <property type="entry name" value="Ester_Hydrolysis_Enzymes"/>
</dbReference>
<evidence type="ECO:0000259" key="2">
    <source>
        <dbReference type="Pfam" id="PF13472"/>
    </source>
</evidence>
<dbReference type="SUPFAM" id="SSF52266">
    <property type="entry name" value="SGNH hydrolase"/>
    <property type="match status" value="1"/>
</dbReference>
<dbReference type="PROSITE" id="PS51257">
    <property type="entry name" value="PROKAR_LIPOPROTEIN"/>
    <property type="match status" value="1"/>
</dbReference>
<dbReference type="Pfam" id="PF13472">
    <property type="entry name" value="Lipase_GDSL_2"/>
    <property type="match status" value="1"/>
</dbReference>
<keyword evidence="1" id="KW-0732">Signal</keyword>